<comment type="caution">
    <text evidence="6">The sequence shown here is derived from an EMBL/GenBank/DDBJ whole genome shotgun (WGS) entry which is preliminary data.</text>
</comment>
<organism evidence="6 7">
    <name type="scientific">Rotaria sordida</name>
    <dbReference type="NCBI Taxonomy" id="392033"/>
    <lineage>
        <taxon>Eukaryota</taxon>
        <taxon>Metazoa</taxon>
        <taxon>Spiralia</taxon>
        <taxon>Gnathifera</taxon>
        <taxon>Rotifera</taxon>
        <taxon>Eurotatoria</taxon>
        <taxon>Bdelloidea</taxon>
        <taxon>Philodinida</taxon>
        <taxon>Philodinidae</taxon>
        <taxon>Rotaria</taxon>
    </lineage>
</organism>
<evidence type="ECO:0000313" key="7">
    <source>
        <dbReference type="Proteomes" id="UP000663836"/>
    </source>
</evidence>
<gene>
    <name evidence="6" type="ORF">JBS370_LOCUS1678</name>
    <name evidence="5" type="ORF">ZHD862_LOCUS5605</name>
</gene>
<feature type="region of interest" description="Disordered" evidence="1">
    <location>
        <begin position="1139"/>
        <end position="1204"/>
    </location>
</feature>
<dbReference type="Proteomes" id="UP000663864">
    <property type="component" value="Unassembled WGS sequence"/>
</dbReference>
<dbReference type="GO" id="GO:0016197">
    <property type="term" value="P:endosomal transport"/>
    <property type="evidence" value="ECO:0007669"/>
    <property type="project" value="TreeGrafter"/>
</dbReference>
<dbReference type="InterPro" id="IPR027307">
    <property type="entry name" value="WASH7"/>
</dbReference>
<evidence type="ECO:0000259" key="4">
    <source>
        <dbReference type="Pfam" id="PF14746"/>
    </source>
</evidence>
<dbReference type="AlphaFoldDB" id="A0A818KK01"/>
<evidence type="ECO:0000313" key="5">
    <source>
        <dbReference type="EMBL" id="CAF0865453.1"/>
    </source>
</evidence>
<evidence type="ECO:0000313" key="6">
    <source>
        <dbReference type="EMBL" id="CAF3557712.1"/>
    </source>
</evidence>
<dbReference type="PANTHER" id="PTHR31409:SF0">
    <property type="entry name" value="WASH COMPLEX SUBUNIT 4"/>
    <property type="match status" value="1"/>
</dbReference>
<dbReference type="EMBL" id="CAJNOT010000149">
    <property type="protein sequence ID" value="CAF0865453.1"/>
    <property type="molecule type" value="Genomic_DNA"/>
</dbReference>
<feature type="compositionally biased region" description="Basic and acidic residues" evidence="1">
    <location>
        <begin position="1139"/>
        <end position="1155"/>
    </location>
</feature>
<reference evidence="6" key="1">
    <citation type="submission" date="2021-02" db="EMBL/GenBank/DDBJ databases">
        <authorList>
            <person name="Nowell W R."/>
        </authorList>
    </citation>
    <scope>NUCLEOTIDE SEQUENCE</scope>
</reference>
<evidence type="ECO:0000256" key="1">
    <source>
        <dbReference type="SAM" id="MobiDB-lite"/>
    </source>
</evidence>
<protein>
    <recommendedName>
        <fullName evidence="8">WASH complex subunit 7</fullName>
    </recommendedName>
</protein>
<dbReference type="Pfam" id="PF14746">
    <property type="entry name" value="WASH-7_C"/>
    <property type="match status" value="1"/>
</dbReference>
<dbReference type="InterPro" id="IPR028191">
    <property type="entry name" value="WASH-4_N"/>
</dbReference>
<dbReference type="InterPro" id="IPR028282">
    <property type="entry name" value="WASH-7_central"/>
</dbReference>
<accession>A0A818KK01</accession>
<feature type="domain" description="WASH complex subunit 7 C-terminal" evidence="4">
    <location>
        <begin position="969"/>
        <end position="1135"/>
    </location>
</feature>
<feature type="compositionally biased region" description="Pro residues" evidence="1">
    <location>
        <begin position="1173"/>
        <end position="1204"/>
    </location>
</feature>
<dbReference type="Pfam" id="PF14744">
    <property type="entry name" value="WASH-7_mid"/>
    <property type="match status" value="1"/>
</dbReference>
<feature type="domain" description="WASH complex subunit 7 central" evidence="2">
    <location>
        <begin position="608"/>
        <end position="951"/>
    </location>
</feature>
<dbReference type="GO" id="GO:0005768">
    <property type="term" value="C:endosome"/>
    <property type="evidence" value="ECO:0007669"/>
    <property type="project" value="TreeGrafter"/>
</dbReference>
<evidence type="ECO:0000259" key="3">
    <source>
        <dbReference type="Pfam" id="PF14745"/>
    </source>
</evidence>
<dbReference type="EMBL" id="CAJOBD010000059">
    <property type="protein sequence ID" value="CAF3557712.1"/>
    <property type="molecule type" value="Genomic_DNA"/>
</dbReference>
<sequence>MVPPPSGDQDWQFDKFSDGGSKDLVLNAQLKRYTRFLATHKQTLRRIEDALGSNITQTWDFDLNPAELKYLPYEQVQVLDLIRTENKICNKIITVFAALCCECKFLVHECERKYLPAILFFGEGEQDAKEQQQTYMAQFISLLQDLSCFVNRCNEVVVNILQQLSALYTPSGIQNGRSMRLMDVSDLHLPIVYDHLGDLLRCLITLDECFRSNVQIAEKWPAFKRIITSIKNNVDKVQIDLSRLPSFEKILVALEGQLLDGRIFQNCIEQIFDTIVTVTKNPSLQEEFALMIKHLLTNIEPKLGEFNELDGRLKYVGICALFCLHYQLFRVDDKRQLKAIWDVHKKVPIVYLCGNVSWTANKFLLEKYPQFTRLLDKKAVQAVEQQRITYLQNKESSLTKDLQKSYLDVLSWLVRMESTVTTDDADQNALANDVLKKTSLLNQGLFHAYTLSHTVKTLISLHSTLQLPIKPECMLILYRYTELLKVIEITYHRHAMAIAPYFNSIMQYHSQRLLKIIAIAKKRITSATDKRFTDKQVDVLAALVLAESCLNGPCTKERLLIFRLAFSFGSRLKTCRDEEMAAIEEALRKLESLAAFSEKLHHACDTTFIYWEQNSFRLYLQDLFLTVRDPHRLHYIFAALRNCVSALRAIRHDKPERLITTYKNEIMKMFDQFFLQELFKAIEDDLRCLCHAHLEVGDRSVFKSNFKDVTPFLDVKPIRCFDEFVSIKGAVESYLDRIFYDYTTASSTDWNTYSEMRNLASQKYGLDLHEPHLPSKTLEQGCDVLDILRNLNAFVSQHYYNINTQMFIERSSNNKFLRTTNIRHVANSIRTHGIGIMNTAVNFTYQYLRQKFYMFSQFLFDEHIKSRLMKDIKYFKENKDRLNQRYPFERAKKFFISIRKLGVTPDTNETYLDQFRQLIGQIGNAMGYVRMIRSGGLNTCSSSIRFVPDFENIISFEEHTRKANLPTETISASKHLDDVISNLVKNFTEGTEYFKILVDVFSNEFRGKKNLHLKYFYVIVPPLTLSFVEHIKVLKDNLTKKSKVNASFTDDGFVMGVAYILKLLDQYRDFDSLHWFDAVRESFNTEKTDVINKSRNSSEENVKKALNASMKRIENDQLEFDLLNYSLRSARIFFRADKTAEEDKQSSMVETETRTQTETVPTTIDVPSITGNAPPPPPPLPPPPMSDGVPPPPPPPPPPFFATN</sequence>
<dbReference type="Proteomes" id="UP000663836">
    <property type="component" value="Unassembled WGS sequence"/>
</dbReference>
<dbReference type="InterPro" id="IPR028283">
    <property type="entry name" value="WASH-7_C"/>
</dbReference>
<proteinExistence type="predicted"/>
<evidence type="ECO:0008006" key="8">
    <source>
        <dbReference type="Google" id="ProtNLM"/>
    </source>
</evidence>
<dbReference type="GO" id="GO:0071203">
    <property type="term" value="C:WASH complex"/>
    <property type="evidence" value="ECO:0007669"/>
    <property type="project" value="InterPro"/>
</dbReference>
<name>A0A818KK01_9BILA</name>
<dbReference type="GO" id="GO:0007032">
    <property type="term" value="P:endosome organization"/>
    <property type="evidence" value="ECO:0007669"/>
    <property type="project" value="TreeGrafter"/>
</dbReference>
<evidence type="ECO:0000259" key="2">
    <source>
        <dbReference type="Pfam" id="PF14744"/>
    </source>
</evidence>
<feature type="domain" description="WASH complex subunit 4 N-terminal" evidence="3">
    <location>
        <begin position="35"/>
        <end position="606"/>
    </location>
</feature>
<dbReference type="Pfam" id="PF14745">
    <property type="entry name" value="WASH-4_N"/>
    <property type="match status" value="1"/>
</dbReference>
<dbReference type="PANTHER" id="PTHR31409">
    <property type="entry name" value="WASH COMPLEX SUBUNIT 4"/>
    <property type="match status" value="1"/>
</dbReference>